<proteinExistence type="inferred from homology"/>
<dbReference type="CDD" id="cd06464">
    <property type="entry name" value="ACD_sHsps-like"/>
    <property type="match status" value="1"/>
</dbReference>
<evidence type="ECO:0000256" key="2">
    <source>
        <dbReference type="RuleBase" id="RU003616"/>
    </source>
</evidence>
<dbReference type="SUPFAM" id="SSF49764">
    <property type="entry name" value="HSP20-like chaperones"/>
    <property type="match status" value="1"/>
</dbReference>
<dbReference type="PANTHER" id="PTHR11527">
    <property type="entry name" value="HEAT-SHOCK PROTEIN 20 FAMILY MEMBER"/>
    <property type="match status" value="1"/>
</dbReference>
<sequence length="160" mass="17998">MAHRSWLPSAWLGSKGEEHPFAALREQIDTIFDDFDKGILNREGGFAIRSNVSETDKDVCITAELPGITEKDVDVSITGNRITIKGEKKTEEEEKGEEENRTFRRIERYSGSFERMMTLPFDIDPDTVAAEVKDGVLTVTIPKPPEEVTGTRKVEVKKAK</sequence>
<comment type="similarity">
    <text evidence="1 2">Belongs to the small heat shock protein (HSP20) family.</text>
</comment>
<dbReference type="PROSITE" id="PS01031">
    <property type="entry name" value="SHSP"/>
    <property type="match status" value="1"/>
</dbReference>
<evidence type="ECO:0000256" key="1">
    <source>
        <dbReference type="PROSITE-ProRule" id="PRU00285"/>
    </source>
</evidence>
<keyword evidence="5" id="KW-1185">Reference proteome</keyword>
<gene>
    <name evidence="4" type="ORF">IT775_19275</name>
</gene>
<dbReference type="RefSeq" id="WP_212702885.1">
    <property type="nucleotide sequence ID" value="NZ_JADMKU010000025.1"/>
</dbReference>
<dbReference type="InterPro" id="IPR008978">
    <property type="entry name" value="HSP20-like_chaperone"/>
</dbReference>
<evidence type="ECO:0000259" key="3">
    <source>
        <dbReference type="PROSITE" id="PS01031"/>
    </source>
</evidence>
<evidence type="ECO:0000313" key="5">
    <source>
        <dbReference type="Proteomes" id="UP001195941"/>
    </source>
</evidence>
<reference evidence="4 5" key="1">
    <citation type="journal article" date="2021" name="Arch. Microbiol.">
        <title>Thalassobius aquimarinus sp. nov., isolated from the Sea of Japan seashore.</title>
        <authorList>
            <person name="Kurilenko V.V."/>
            <person name="Romanenko L.A."/>
            <person name="Chernysheva N.Y."/>
            <person name="Velansky P.V."/>
            <person name="Tekutyeva L.A."/>
            <person name="Isaeva M.P."/>
            <person name="Mikhailov V.V."/>
        </authorList>
    </citation>
    <scope>NUCLEOTIDE SEQUENCE [LARGE SCALE GENOMIC DNA]</scope>
    <source>
        <strain evidence="4 5">KMM 8518</strain>
    </source>
</reference>
<dbReference type="Pfam" id="PF00011">
    <property type="entry name" value="HSP20"/>
    <property type="match status" value="1"/>
</dbReference>
<dbReference type="Gene3D" id="2.60.40.790">
    <property type="match status" value="1"/>
</dbReference>
<protein>
    <submittedName>
        <fullName evidence="4">Hsp20/alpha crystallin family protein</fullName>
    </submittedName>
</protein>
<dbReference type="InterPro" id="IPR002068">
    <property type="entry name" value="A-crystallin/Hsp20_dom"/>
</dbReference>
<dbReference type="Proteomes" id="UP001195941">
    <property type="component" value="Unassembled WGS sequence"/>
</dbReference>
<evidence type="ECO:0000313" key="4">
    <source>
        <dbReference type="EMBL" id="MBR9653265.1"/>
    </source>
</evidence>
<organism evidence="4 5">
    <name type="scientific">Thalassovita aquimarina</name>
    <dbReference type="NCBI Taxonomy" id="2785917"/>
    <lineage>
        <taxon>Bacteria</taxon>
        <taxon>Pseudomonadati</taxon>
        <taxon>Pseudomonadota</taxon>
        <taxon>Alphaproteobacteria</taxon>
        <taxon>Rhodobacterales</taxon>
        <taxon>Roseobacteraceae</taxon>
        <taxon>Thalassovita</taxon>
    </lineage>
</organism>
<name>A0ABS5HW90_9RHOB</name>
<accession>A0ABS5HW90</accession>
<dbReference type="InterPro" id="IPR031107">
    <property type="entry name" value="Small_HSP"/>
</dbReference>
<comment type="caution">
    <text evidence="4">The sequence shown here is derived from an EMBL/GenBank/DDBJ whole genome shotgun (WGS) entry which is preliminary data.</text>
</comment>
<dbReference type="EMBL" id="JADMKU010000025">
    <property type="protein sequence ID" value="MBR9653265.1"/>
    <property type="molecule type" value="Genomic_DNA"/>
</dbReference>
<feature type="domain" description="SHSP" evidence="3">
    <location>
        <begin position="41"/>
        <end position="159"/>
    </location>
</feature>